<keyword evidence="1" id="KW-0732">Signal</keyword>
<evidence type="ECO:0008006" key="4">
    <source>
        <dbReference type="Google" id="ProtNLM"/>
    </source>
</evidence>
<name>A0A517TDK2_9PLAN</name>
<evidence type="ECO:0000256" key="1">
    <source>
        <dbReference type="SAM" id="SignalP"/>
    </source>
</evidence>
<dbReference type="OrthoDB" id="289394at2"/>
<dbReference type="PROSITE" id="PS51257">
    <property type="entry name" value="PROKAR_LIPOPROTEIN"/>
    <property type="match status" value="1"/>
</dbReference>
<evidence type="ECO:0000313" key="2">
    <source>
        <dbReference type="EMBL" id="QDT66449.1"/>
    </source>
</evidence>
<reference evidence="2 3" key="1">
    <citation type="submission" date="2019-02" db="EMBL/GenBank/DDBJ databases">
        <title>Deep-cultivation of Planctomycetes and their phenomic and genomic characterization uncovers novel biology.</title>
        <authorList>
            <person name="Wiegand S."/>
            <person name="Jogler M."/>
            <person name="Boedeker C."/>
            <person name="Pinto D."/>
            <person name="Vollmers J."/>
            <person name="Rivas-Marin E."/>
            <person name="Kohn T."/>
            <person name="Peeters S.H."/>
            <person name="Heuer A."/>
            <person name="Rast P."/>
            <person name="Oberbeckmann S."/>
            <person name="Bunk B."/>
            <person name="Jeske O."/>
            <person name="Meyerdierks A."/>
            <person name="Storesund J.E."/>
            <person name="Kallscheuer N."/>
            <person name="Luecker S."/>
            <person name="Lage O.M."/>
            <person name="Pohl T."/>
            <person name="Merkel B.J."/>
            <person name="Hornburger P."/>
            <person name="Mueller R.-W."/>
            <person name="Bruemmer F."/>
            <person name="Labrenz M."/>
            <person name="Spormann A.M."/>
            <person name="Op den Camp H."/>
            <person name="Overmann J."/>
            <person name="Amann R."/>
            <person name="Jetten M.S.M."/>
            <person name="Mascher T."/>
            <person name="Medema M.H."/>
            <person name="Devos D.P."/>
            <person name="Kaster A.-K."/>
            <person name="Ovreas L."/>
            <person name="Rohde M."/>
            <person name="Galperin M.Y."/>
            <person name="Jogler C."/>
        </authorList>
    </citation>
    <scope>NUCLEOTIDE SEQUENCE [LARGE SCALE GENOMIC DNA]</scope>
    <source>
        <strain evidence="2 3">V22</strain>
    </source>
</reference>
<dbReference type="KEGG" id="chya:V22_37160"/>
<dbReference type="RefSeq" id="WP_145265540.1">
    <property type="nucleotide sequence ID" value="NZ_CP036316.1"/>
</dbReference>
<dbReference type="EMBL" id="CP036316">
    <property type="protein sequence ID" value="QDT66449.1"/>
    <property type="molecule type" value="Genomic_DNA"/>
</dbReference>
<feature type="chain" id="PRO_5021837528" description="Nickel uptake substrate-specific transmembrane region" evidence="1">
    <location>
        <begin position="22"/>
        <end position="138"/>
    </location>
</feature>
<dbReference type="AlphaFoldDB" id="A0A517TDK2"/>
<keyword evidence="3" id="KW-1185">Reference proteome</keyword>
<organism evidence="2 3">
    <name type="scientific">Calycomorphotria hydatis</name>
    <dbReference type="NCBI Taxonomy" id="2528027"/>
    <lineage>
        <taxon>Bacteria</taxon>
        <taxon>Pseudomonadati</taxon>
        <taxon>Planctomycetota</taxon>
        <taxon>Planctomycetia</taxon>
        <taxon>Planctomycetales</taxon>
        <taxon>Planctomycetaceae</taxon>
        <taxon>Calycomorphotria</taxon>
    </lineage>
</organism>
<dbReference type="Gene3D" id="2.60.40.10">
    <property type="entry name" value="Immunoglobulins"/>
    <property type="match status" value="1"/>
</dbReference>
<gene>
    <name evidence="2" type="ORF">V22_37160</name>
</gene>
<dbReference type="InterPro" id="IPR013783">
    <property type="entry name" value="Ig-like_fold"/>
</dbReference>
<feature type="signal peptide" evidence="1">
    <location>
        <begin position="1"/>
        <end position="21"/>
    </location>
</feature>
<evidence type="ECO:0000313" key="3">
    <source>
        <dbReference type="Proteomes" id="UP000319976"/>
    </source>
</evidence>
<protein>
    <recommendedName>
        <fullName evidence="4">Nickel uptake substrate-specific transmembrane region</fullName>
    </recommendedName>
</protein>
<dbReference type="Proteomes" id="UP000319976">
    <property type="component" value="Chromosome"/>
</dbReference>
<accession>A0A517TDK2</accession>
<sequence length="138" mass="15069" precursor="true">MRYQFLVFAICALQLALFCGCGGTNDLPELATVTGMVSLDGEPVTNATVVFRPDQGRPSVGKTDDNGQFTLQYTHDTDGAMLGNHEVSISTYSEYVEPGDDKVIFTPETIPEIYNQQSTLTRTVEAGANEFTFELTSK</sequence>
<proteinExistence type="predicted"/>